<dbReference type="Proteomes" id="UP001500266">
    <property type="component" value="Unassembled WGS sequence"/>
</dbReference>
<sequence>MAHPPYGPSDPYGSYGQPDPYAQPYQQQPAVQHHYYPSAQPAVVGTNGLATASLVLGIVGFVFCGLTSIPAIICGHIAHSQIKRTGQEGHGQAVAGLVLGYVVTALWIIYWVVIFGIYGFALWSVSSSTSTY</sequence>
<organism evidence="3 4">
    <name type="scientific">Actinomadura keratinilytica</name>
    <dbReference type="NCBI Taxonomy" id="547461"/>
    <lineage>
        <taxon>Bacteria</taxon>
        <taxon>Bacillati</taxon>
        <taxon>Actinomycetota</taxon>
        <taxon>Actinomycetes</taxon>
        <taxon>Streptosporangiales</taxon>
        <taxon>Thermomonosporaceae</taxon>
        <taxon>Actinomadura</taxon>
    </lineage>
</organism>
<accession>A0ABP7Y5J8</accession>
<feature type="transmembrane region" description="Helical" evidence="1">
    <location>
        <begin position="98"/>
        <end position="123"/>
    </location>
</feature>
<feature type="domain" description="DUF4190" evidence="2">
    <location>
        <begin position="49"/>
        <end position="110"/>
    </location>
</feature>
<keyword evidence="1" id="KW-1133">Transmembrane helix</keyword>
<dbReference type="EMBL" id="BAABDO010000007">
    <property type="protein sequence ID" value="GAA4130548.1"/>
    <property type="molecule type" value="Genomic_DNA"/>
</dbReference>
<evidence type="ECO:0000259" key="2">
    <source>
        <dbReference type="Pfam" id="PF13828"/>
    </source>
</evidence>
<feature type="transmembrane region" description="Helical" evidence="1">
    <location>
        <begin position="54"/>
        <end position="78"/>
    </location>
</feature>
<name>A0ABP7Y5J8_9ACTN</name>
<proteinExistence type="predicted"/>
<evidence type="ECO:0000313" key="3">
    <source>
        <dbReference type="EMBL" id="GAA4130548.1"/>
    </source>
</evidence>
<comment type="caution">
    <text evidence="3">The sequence shown here is derived from an EMBL/GenBank/DDBJ whole genome shotgun (WGS) entry which is preliminary data.</text>
</comment>
<dbReference type="RefSeq" id="WP_345017551.1">
    <property type="nucleotide sequence ID" value="NZ_BAABDO010000007.1"/>
</dbReference>
<gene>
    <name evidence="3" type="ORF">GCM10022416_08320</name>
</gene>
<evidence type="ECO:0000256" key="1">
    <source>
        <dbReference type="SAM" id="Phobius"/>
    </source>
</evidence>
<keyword evidence="1" id="KW-0472">Membrane</keyword>
<evidence type="ECO:0000313" key="4">
    <source>
        <dbReference type="Proteomes" id="UP001500266"/>
    </source>
</evidence>
<keyword evidence="1" id="KW-0812">Transmembrane</keyword>
<dbReference type="InterPro" id="IPR025241">
    <property type="entry name" value="DUF4190"/>
</dbReference>
<keyword evidence="4" id="KW-1185">Reference proteome</keyword>
<reference evidence="4" key="1">
    <citation type="journal article" date="2019" name="Int. J. Syst. Evol. Microbiol.">
        <title>The Global Catalogue of Microorganisms (GCM) 10K type strain sequencing project: providing services to taxonomists for standard genome sequencing and annotation.</title>
        <authorList>
            <consortium name="The Broad Institute Genomics Platform"/>
            <consortium name="The Broad Institute Genome Sequencing Center for Infectious Disease"/>
            <person name="Wu L."/>
            <person name="Ma J."/>
        </authorList>
    </citation>
    <scope>NUCLEOTIDE SEQUENCE [LARGE SCALE GENOMIC DNA]</scope>
    <source>
        <strain evidence="4">JCM 17316</strain>
    </source>
</reference>
<dbReference type="Pfam" id="PF13828">
    <property type="entry name" value="DUF4190"/>
    <property type="match status" value="1"/>
</dbReference>
<protein>
    <recommendedName>
        <fullName evidence="2">DUF4190 domain-containing protein</fullName>
    </recommendedName>
</protein>